<evidence type="ECO:0000313" key="3">
    <source>
        <dbReference type="Proteomes" id="UP000198964"/>
    </source>
</evidence>
<accession>A0A1I2IY35</accession>
<dbReference type="Gene3D" id="3.90.550.10">
    <property type="entry name" value="Spore Coat Polysaccharide Biosynthesis Protein SpsA, Chain A"/>
    <property type="match status" value="1"/>
</dbReference>
<reference evidence="2 3" key="1">
    <citation type="submission" date="2016-10" db="EMBL/GenBank/DDBJ databases">
        <authorList>
            <person name="de Groot N.N."/>
        </authorList>
    </citation>
    <scope>NUCLEOTIDE SEQUENCE [LARGE SCALE GENOMIC DNA]</scope>
    <source>
        <strain evidence="2 3">CGMCC 1.9156</strain>
    </source>
</reference>
<proteinExistence type="predicted"/>
<dbReference type="AlphaFoldDB" id="A0A1I2IY35"/>
<keyword evidence="2" id="KW-0808">Transferase</keyword>
<protein>
    <submittedName>
        <fullName evidence="2">Glycosyltransferase</fullName>
    </submittedName>
</protein>
<dbReference type="EMBL" id="FONW01000007">
    <property type="protein sequence ID" value="SFF46513.1"/>
    <property type="molecule type" value="Genomic_DNA"/>
</dbReference>
<dbReference type="PANTHER" id="PTHR22916:SF3">
    <property type="entry name" value="UDP-GLCNAC:BETAGAL BETA-1,3-N-ACETYLGLUCOSAMINYLTRANSFERASE-LIKE PROTEIN 1"/>
    <property type="match status" value="1"/>
</dbReference>
<dbReference type="STRING" id="655355.SAMN05216283_10715"/>
<sequence length="247" mass="27897">MNFSIITATYNSYPAIKDCIGSIAQQTLKPEHLIIDGQSKDETLTTIKNSPSVSQYISEPDKGIYDALNKGLQLAQGEVIGLLHSDDLLAEATTLEKIKQAFEETGADVVYGDLVYVDKEDTNKVIRYWKSQAFQPALLKRGWMPAHPTVFAKREVYARHGQFDLSFDIAADYDLMLRIFQDKTLKFAYLPAVITRMRVGGASNKSLKNIIHKSSEDYRAMKKNSLPFPLWTLACKNLSKIPQFLKR</sequence>
<dbReference type="GO" id="GO:0016758">
    <property type="term" value="F:hexosyltransferase activity"/>
    <property type="evidence" value="ECO:0007669"/>
    <property type="project" value="UniProtKB-ARBA"/>
</dbReference>
<dbReference type="InterPro" id="IPR029044">
    <property type="entry name" value="Nucleotide-diphossugar_trans"/>
</dbReference>
<evidence type="ECO:0000259" key="1">
    <source>
        <dbReference type="Pfam" id="PF00535"/>
    </source>
</evidence>
<feature type="domain" description="Glycosyltransferase 2-like" evidence="1">
    <location>
        <begin position="4"/>
        <end position="129"/>
    </location>
</feature>
<dbReference type="Proteomes" id="UP000198964">
    <property type="component" value="Unassembled WGS sequence"/>
</dbReference>
<organism evidence="2 3">
    <name type="scientific">Sunxiuqinia elliptica</name>
    <dbReference type="NCBI Taxonomy" id="655355"/>
    <lineage>
        <taxon>Bacteria</taxon>
        <taxon>Pseudomonadati</taxon>
        <taxon>Bacteroidota</taxon>
        <taxon>Bacteroidia</taxon>
        <taxon>Marinilabiliales</taxon>
        <taxon>Prolixibacteraceae</taxon>
        <taxon>Sunxiuqinia</taxon>
    </lineage>
</organism>
<dbReference type="Pfam" id="PF00535">
    <property type="entry name" value="Glycos_transf_2"/>
    <property type="match status" value="1"/>
</dbReference>
<keyword evidence="3" id="KW-1185">Reference proteome</keyword>
<dbReference type="PANTHER" id="PTHR22916">
    <property type="entry name" value="GLYCOSYLTRANSFERASE"/>
    <property type="match status" value="1"/>
</dbReference>
<dbReference type="RefSeq" id="WP_093920354.1">
    <property type="nucleotide sequence ID" value="NZ_FONW01000007.1"/>
</dbReference>
<evidence type="ECO:0000313" key="2">
    <source>
        <dbReference type="EMBL" id="SFF46513.1"/>
    </source>
</evidence>
<dbReference type="SUPFAM" id="SSF53448">
    <property type="entry name" value="Nucleotide-diphospho-sugar transferases"/>
    <property type="match status" value="1"/>
</dbReference>
<dbReference type="InterPro" id="IPR001173">
    <property type="entry name" value="Glyco_trans_2-like"/>
</dbReference>
<name>A0A1I2IY35_9BACT</name>
<dbReference type="CDD" id="cd06433">
    <property type="entry name" value="GT_2_WfgS_like"/>
    <property type="match status" value="1"/>
</dbReference>
<gene>
    <name evidence="2" type="ORF">SAMN05216283_10715</name>
</gene>